<dbReference type="GO" id="GO:0022625">
    <property type="term" value="C:cytosolic large ribosomal subunit"/>
    <property type="evidence" value="ECO:0007669"/>
    <property type="project" value="TreeGrafter"/>
</dbReference>
<dbReference type="RefSeq" id="WP_068554567.1">
    <property type="nucleotide sequence ID" value="NZ_LOEE01000012.1"/>
</dbReference>
<dbReference type="InterPro" id="IPR020057">
    <property type="entry name" value="Ribosomal_bL25_b-dom"/>
</dbReference>
<evidence type="ECO:0000259" key="7">
    <source>
        <dbReference type="Pfam" id="PF14693"/>
    </source>
</evidence>
<comment type="subunit">
    <text evidence="5">Part of the 50S ribosomal subunit; part of the 5S rRNA/L5/L18/L25 subcomplex. Contacts the 5S rRNA. Binds to the 5S rRNA independently of L5 and L18.</text>
</comment>
<protein>
    <recommendedName>
        <fullName evidence="5">Large ribosomal subunit protein bL25</fullName>
    </recommendedName>
    <alternativeName>
        <fullName evidence="5">General stress protein CTC</fullName>
    </alternativeName>
</protein>
<organism evidence="8 9">
    <name type="scientific">Thermotalea metallivorans</name>
    <dbReference type="NCBI Taxonomy" id="520762"/>
    <lineage>
        <taxon>Bacteria</taxon>
        <taxon>Bacillati</taxon>
        <taxon>Bacillota</taxon>
        <taxon>Clostridia</taxon>
        <taxon>Peptostreptococcales</taxon>
        <taxon>Thermotaleaceae</taxon>
        <taxon>Thermotalea</taxon>
    </lineage>
</organism>
<comment type="caution">
    <text evidence="8">The sequence shown here is derived from an EMBL/GenBank/DDBJ whole genome shotgun (WGS) entry which is preliminary data.</text>
</comment>
<dbReference type="Pfam" id="PF01386">
    <property type="entry name" value="Ribosomal_L25p"/>
    <property type="match status" value="1"/>
</dbReference>
<dbReference type="GO" id="GO:0006412">
    <property type="term" value="P:translation"/>
    <property type="evidence" value="ECO:0007669"/>
    <property type="project" value="UniProtKB-UniRule"/>
</dbReference>
<evidence type="ECO:0000313" key="8">
    <source>
        <dbReference type="EMBL" id="KXG77664.1"/>
    </source>
</evidence>
<dbReference type="HAMAP" id="MF_01334">
    <property type="entry name" value="Ribosomal_bL25_CTC"/>
    <property type="match status" value="1"/>
</dbReference>
<evidence type="ECO:0000256" key="2">
    <source>
        <dbReference type="ARBA" id="ARBA00022884"/>
    </source>
</evidence>
<feature type="domain" description="Large ribosomal subunit protein bL25 beta" evidence="7">
    <location>
        <begin position="101"/>
        <end position="181"/>
    </location>
</feature>
<evidence type="ECO:0000313" key="9">
    <source>
        <dbReference type="Proteomes" id="UP000070456"/>
    </source>
</evidence>
<proteinExistence type="inferred from homology"/>
<dbReference type="STRING" id="520762.AN619_03930"/>
<dbReference type="InterPro" id="IPR020056">
    <property type="entry name" value="Rbsml_bL25/Gln-tRNA_synth_N"/>
</dbReference>
<dbReference type="PANTHER" id="PTHR33284">
    <property type="entry name" value="RIBOSOMAL PROTEIN L25/GLN-TRNA SYNTHETASE, ANTI-CODON-BINDING DOMAIN-CONTAINING PROTEIN"/>
    <property type="match status" value="1"/>
</dbReference>
<dbReference type="Gene3D" id="2.170.120.20">
    <property type="entry name" value="Ribosomal protein L25, beta domain"/>
    <property type="match status" value="1"/>
</dbReference>
<sequence length="207" mass="23587">MFKSSMRADVRNEIGSNACHRVRSHGHIPGVVYGHHVDTRAVEVDRKEMDTILRKYGTNIFLHLDLAGETSTVLIKEIQRHPITHEIIHVDFQEISYEEPIHTTVPIILRGREKVESKNNVVQQQLRELHISCLPQYVPDSIELDISMLTPNHPLRIADVEFGQEFTILNEPKEVIASLARAEQMIDDPGEEENLFDKVTGATAKIK</sequence>
<dbReference type="PANTHER" id="PTHR33284:SF1">
    <property type="entry name" value="RIBOSOMAL PROTEIN L25_GLN-TRNA SYNTHETASE, ANTI-CODON-BINDING DOMAIN-CONTAINING PROTEIN"/>
    <property type="match status" value="1"/>
</dbReference>
<evidence type="ECO:0000256" key="5">
    <source>
        <dbReference type="HAMAP-Rule" id="MF_01334"/>
    </source>
</evidence>
<evidence type="ECO:0000256" key="1">
    <source>
        <dbReference type="ARBA" id="ARBA00022730"/>
    </source>
</evidence>
<keyword evidence="9" id="KW-1185">Reference proteome</keyword>
<dbReference type="SUPFAM" id="SSF50715">
    <property type="entry name" value="Ribosomal protein L25-like"/>
    <property type="match status" value="1"/>
</dbReference>
<dbReference type="NCBIfam" id="TIGR00731">
    <property type="entry name" value="bL25_bact_ctc"/>
    <property type="match status" value="1"/>
</dbReference>
<keyword evidence="1 5" id="KW-0699">rRNA-binding</keyword>
<dbReference type="EMBL" id="LOEE01000012">
    <property type="protein sequence ID" value="KXG77664.1"/>
    <property type="molecule type" value="Genomic_DNA"/>
</dbReference>
<keyword evidence="2 5" id="KW-0694">RNA-binding</keyword>
<dbReference type="InterPro" id="IPR001021">
    <property type="entry name" value="Ribosomal_bL25_long"/>
</dbReference>
<dbReference type="InterPro" id="IPR011035">
    <property type="entry name" value="Ribosomal_bL25/Gln-tRNA_synth"/>
</dbReference>
<dbReference type="AlphaFoldDB" id="A0A140LAT9"/>
<evidence type="ECO:0000256" key="3">
    <source>
        <dbReference type="ARBA" id="ARBA00022980"/>
    </source>
</evidence>
<dbReference type="InterPro" id="IPR020930">
    <property type="entry name" value="Ribosomal_uL5_bac-type"/>
</dbReference>
<feature type="domain" description="Large ribosomal subunit protein bL25 L25" evidence="6">
    <location>
        <begin position="8"/>
        <end position="92"/>
    </location>
</feature>
<dbReference type="Pfam" id="PF14693">
    <property type="entry name" value="Ribosomal_TL5_C"/>
    <property type="match status" value="1"/>
</dbReference>
<keyword evidence="3 5" id="KW-0689">Ribosomal protein</keyword>
<comment type="function">
    <text evidence="5">This is one of the proteins that binds to the 5S RNA in the ribosome where it forms part of the central protuberance.</text>
</comment>
<dbReference type="Gene3D" id="2.40.240.10">
    <property type="entry name" value="Ribosomal Protein L25, Chain P"/>
    <property type="match status" value="1"/>
</dbReference>
<dbReference type="InterPro" id="IPR029751">
    <property type="entry name" value="Ribosomal_L25_dom"/>
</dbReference>
<evidence type="ECO:0000256" key="4">
    <source>
        <dbReference type="ARBA" id="ARBA00023274"/>
    </source>
</evidence>
<evidence type="ECO:0000259" key="6">
    <source>
        <dbReference type="Pfam" id="PF01386"/>
    </source>
</evidence>
<name>A0A140LAT9_9FIRM</name>
<keyword evidence="4 5" id="KW-0687">Ribonucleoprotein</keyword>
<reference evidence="8 9" key="1">
    <citation type="submission" date="2015-12" db="EMBL/GenBank/DDBJ databases">
        <title>Draft genome sequence of the thermoanaerobe Thermotalea metallivorans, an isolate from the runoff channel of the Great Artesian Basin, Australia.</title>
        <authorList>
            <person name="Patel B.K."/>
        </authorList>
    </citation>
    <scope>NUCLEOTIDE SEQUENCE [LARGE SCALE GENOMIC DNA]</scope>
    <source>
        <strain evidence="8 9">B2-1</strain>
    </source>
</reference>
<dbReference type="GO" id="GO:0003735">
    <property type="term" value="F:structural constituent of ribosome"/>
    <property type="evidence" value="ECO:0007669"/>
    <property type="project" value="InterPro"/>
</dbReference>
<accession>A0A140LAT9</accession>
<dbReference type="InterPro" id="IPR037121">
    <property type="entry name" value="Ribosomal_bL25_C"/>
</dbReference>
<dbReference type="Proteomes" id="UP000070456">
    <property type="component" value="Unassembled WGS sequence"/>
</dbReference>
<dbReference type="OrthoDB" id="9790002at2"/>
<dbReference type="CDD" id="cd00495">
    <property type="entry name" value="Ribosomal_L25_TL5_CTC"/>
    <property type="match status" value="1"/>
</dbReference>
<dbReference type="GO" id="GO:0008097">
    <property type="term" value="F:5S rRNA binding"/>
    <property type="evidence" value="ECO:0007669"/>
    <property type="project" value="InterPro"/>
</dbReference>
<comment type="similarity">
    <text evidence="5">Belongs to the bacterial ribosomal protein bL25 family. CTC subfamily.</text>
</comment>
<gene>
    <name evidence="8" type="primary">ctc_1</name>
    <name evidence="5" type="synonym">ctc</name>
    <name evidence="5" type="synonym">rplY</name>
    <name evidence="8" type="ORF">AN619_03930</name>
</gene>